<organism evidence="2 3">
    <name type="scientific">Streptomyces canus</name>
    <dbReference type="NCBI Taxonomy" id="58343"/>
    <lineage>
        <taxon>Bacteria</taxon>
        <taxon>Bacillati</taxon>
        <taxon>Actinomycetota</taxon>
        <taxon>Actinomycetes</taxon>
        <taxon>Kitasatosporales</taxon>
        <taxon>Streptomycetaceae</taxon>
        <taxon>Streptomyces</taxon>
        <taxon>Streptomyces aurantiacus group</taxon>
    </lineage>
</organism>
<feature type="region of interest" description="Disordered" evidence="1">
    <location>
        <begin position="20"/>
        <end position="50"/>
    </location>
</feature>
<comment type="caution">
    <text evidence="2">The sequence shown here is derived from an EMBL/GenBank/DDBJ whole genome shotgun (WGS) entry which is preliminary data.</text>
</comment>
<dbReference type="AlphaFoldDB" id="A0AAW8F3Y3"/>
<evidence type="ECO:0000313" key="2">
    <source>
        <dbReference type="EMBL" id="MDQ0904065.1"/>
    </source>
</evidence>
<gene>
    <name evidence="2" type="ORF">QFZ22_000050</name>
</gene>
<protein>
    <submittedName>
        <fullName evidence="2">Uncharacterized protein</fullName>
    </submittedName>
</protein>
<evidence type="ECO:0000313" key="3">
    <source>
        <dbReference type="Proteomes" id="UP001234216"/>
    </source>
</evidence>
<reference evidence="2" key="1">
    <citation type="submission" date="2023-07" db="EMBL/GenBank/DDBJ databases">
        <title>Comparative genomics of wheat-associated soil bacteria to identify genetic determinants of phenazine resistance.</title>
        <authorList>
            <person name="Mouncey N."/>
        </authorList>
    </citation>
    <scope>NUCLEOTIDE SEQUENCE</scope>
    <source>
        <strain evidence="2">V4I22</strain>
    </source>
</reference>
<dbReference type="Proteomes" id="UP001234216">
    <property type="component" value="Unassembled WGS sequence"/>
</dbReference>
<proteinExistence type="predicted"/>
<sequence length="101" mass="11546">MAIELPDELIESQQTADDAHAKLLDLQNRFTNPDDTETPVPARDWSDEQRAEWDAQQQEWLRLATLAQSAVTKHAKDTQQPRHEVEATLRRLVRHPEPAAG</sequence>
<name>A0AAW8F3Y3_9ACTN</name>
<dbReference type="RefSeq" id="WP_306971546.1">
    <property type="nucleotide sequence ID" value="NZ_JAUSZV010000001.1"/>
</dbReference>
<dbReference type="EMBL" id="JAUSZV010000001">
    <property type="protein sequence ID" value="MDQ0904065.1"/>
    <property type="molecule type" value="Genomic_DNA"/>
</dbReference>
<accession>A0AAW8F3Y3</accession>
<evidence type="ECO:0000256" key="1">
    <source>
        <dbReference type="SAM" id="MobiDB-lite"/>
    </source>
</evidence>